<protein>
    <submittedName>
        <fullName evidence="1">Uncharacterized protein</fullName>
    </submittedName>
</protein>
<keyword evidence="2" id="KW-1185">Reference proteome</keyword>
<accession>A0A4S8K713</accession>
<sequence length="120" mass="13394">MSDEASSRSKKVDPTFKGNGQRLMFPVAPAVRLAAQDLSHGLLVIKLQKTRIGYRRDATEIKKHPSSARGWSGCCAAHEASTATDEVWLQCSAQPAEERQSKRGIWCAKKYVLMQRNVHQ</sequence>
<name>A0A4S8K713_MUSBA</name>
<dbReference type="AlphaFoldDB" id="A0A4S8K713"/>
<organism evidence="1 2">
    <name type="scientific">Musa balbisiana</name>
    <name type="common">Banana</name>
    <dbReference type="NCBI Taxonomy" id="52838"/>
    <lineage>
        <taxon>Eukaryota</taxon>
        <taxon>Viridiplantae</taxon>
        <taxon>Streptophyta</taxon>
        <taxon>Embryophyta</taxon>
        <taxon>Tracheophyta</taxon>
        <taxon>Spermatophyta</taxon>
        <taxon>Magnoliopsida</taxon>
        <taxon>Liliopsida</taxon>
        <taxon>Zingiberales</taxon>
        <taxon>Musaceae</taxon>
        <taxon>Musa</taxon>
    </lineage>
</organism>
<evidence type="ECO:0000313" key="1">
    <source>
        <dbReference type="EMBL" id="THU70693.1"/>
    </source>
</evidence>
<gene>
    <name evidence="1" type="ORF">C4D60_Mb08t27660</name>
</gene>
<reference evidence="1 2" key="1">
    <citation type="journal article" date="2019" name="Nat. Plants">
        <title>Genome sequencing of Musa balbisiana reveals subgenome evolution and function divergence in polyploid bananas.</title>
        <authorList>
            <person name="Yao X."/>
        </authorList>
    </citation>
    <scope>NUCLEOTIDE SEQUENCE [LARGE SCALE GENOMIC DNA]</scope>
    <source>
        <strain evidence="2">cv. DH-PKW</strain>
        <tissue evidence="1">Leaves</tissue>
    </source>
</reference>
<evidence type="ECO:0000313" key="2">
    <source>
        <dbReference type="Proteomes" id="UP000317650"/>
    </source>
</evidence>
<comment type="caution">
    <text evidence="1">The sequence shown here is derived from an EMBL/GenBank/DDBJ whole genome shotgun (WGS) entry which is preliminary data.</text>
</comment>
<proteinExistence type="predicted"/>
<dbReference type="Proteomes" id="UP000317650">
    <property type="component" value="Chromosome 8"/>
</dbReference>
<dbReference type="EMBL" id="PYDT01000002">
    <property type="protein sequence ID" value="THU70693.1"/>
    <property type="molecule type" value="Genomic_DNA"/>
</dbReference>